<feature type="domain" description="LAMB1/2/3/4 helical" evidence="2">
    <location>
        <begin position="6"/>
        <end position="91"/>
    </location>
</feature>
<keyword evidence="4" id="KW-1185">Reference proteome</keyword>
<feature type="coiled-coil region" evidence="1">
    <location>
        <begin position="111"/>
        <end position="166"/>
    </location>
</feature>
<reference evidence="4" key="1">
    <citation type="submission" date="2013-11" db="EMBL/GenBank/DDBJ databases">
        <title>The genomic landscape of the Guanapo guppy.</title>
        <authorList>
            <person name="Kuenstner A."/>
            <person name="Dreyer C."/>
        </authorList>
    </citation>
    <scope>NUCLEOTIDE SEQUENCE</scope>
    <source>
        <strain evidence="4">Guanapo</strain>
    </source>
</reference>
<sequence length="285" mass="32068">SNNNLRDLIKQIRDFLTQEGADPDSIEAVANHVLQLSIPASPLQIRQLADEIKDRVRSLSNVDAILQQTQDDVQKAEKLLLDAKRARHRAEGLKSTAETVKQALVDAKTAQTSAEKAIASARADIRDTENRLAEIETETSNSEKNLDDAMGRLGTLEQEINVLKTKRANNSMAAARAEETATMARDKILDGQLTDKFNEVQQRVDTKAKAVRDAKKKAESLREEAKELLNDAQNKLQKLAELEKNYEENQRKLEGRVRQLDGLEDKMRSILNDINKQIQIYNTCQ</sequence>
<feature type="coiled-coil region" evidence="1">
    <location>
        <begin position="204"/>
        <end position="266"/>
    </location>
</feature>
<dbReference type="InterPro" id="IPR056558">
    <property type="entry name" value="LAMB1-4_helical"/>
</dbReference>
<reference evidence="3" key="2">
    <citation type="submission" date="2025-08" db="UniProtKB">
        <authorList>
            <consortium name="Ensembl"/>
        </authorList>
    </citation>
    <scope>IDENTIFICATION</scope>
    <source>
        <strain evidence="3">Guanapo</strain>
    </source>
</reference>
<dbReference type="Proteomes" id="UP000242638">
    <property type="component" value="Unassembled WGS sequence"/>
</dbReference>
<proteinExistence type="predicted"/>
<evidence type="ECO:0000256" key="1">
    <source>
        <dbReference type="SAM" id="Coils"/>
    </source>
</evidence>
<evidence type="ECO:0000313" key="4">
    <source>
        <dbReference type="Proteomes" id="UP000242638"/>
    </source>
</evidence>
<accession>A0A3P9N6Z2</accession>
<dbReference type="SUPFAM" id="SSF57997">
    <property type="entry name" value="Tropomyosin"/>
    <property type="match status" value="1"/>
</dbReference>
<dbReference type="Bgee" id="ENSPREG00000003699">
    <property type="expression patterns" value="Expressed in head and 1 other cell type or tissue"/>
</dbReference>
<keyword evidence="1" id="KW-0175">Coiled coil</keyword>
<dbReference type="OMA" id="MTWRESC"/>
<evidence type="ECO:0000259" key="2">
    <source>
        <dbReference type="Pfam" id="PF23219"/>
    </source>
</evidence>
<dbReference type="AlphaFoldDB" id="A0A3P9N6Z2"/>
<organism evidence="3 4">
    <name type="scientific">Poecilia reticulata</name>
    <name type="common">Guppy</name>
    <name type="synonym">Acanthophacelus reticulatus</name>
    <dbReference type="NCBI Taxonomy" id="8081"/>
    <lineage>
        <taxon>Eukaryota</taxon>
        <taxon>Metazoa</taxon>
        <taxon>Chordata</taxon>
        <taxon>Craniata</taxon>
        <taxon>Vertebrata</taxon>
        <taxon>Euteleostomi</taxon>
        <taxon>Actinopterygii</taxon>
        <taxon>Neopterygii</taxon>
        <taxon>Teleostei</taxon>
        <taxon>Neoteleostei</taxon>
        <taxon>Acanthomorphata</taxon>
        <taxon>Ovalentaria</taxon>
        <taxon>Atherinomorphae</taxon>
        <taxon>Cyprinodontiformes</taxon>
        <taxon>Poeciliidae</taxon>
        <taxon>Poeciliinae</taxon>
        <taxon>Poecilia</taxon>
    </lineage>
</organism>
<evidence type="ECO:0000313" key="3">
    <source>
        <dbReference type="Ensembl" id="ENSPREP00000005312.1"/>
    </source>
</evidence>
<dbReference type="Pfam" id="PF23219">
    <property type="entry name" value="LAMB1"/>
    <property type="match status" value="1"/>
</dbReference>
<reference evidence="3" key="3">
    <citation type="submission" date="2025-09" db="UniProtKB">
        <authorList>
            <consortium name="Ensembl"/>
        </authorList>
    </citation>
    <scope>IDENTIFICATION</scope>
    <source>
        <strain evidence="3">Guanapo</strain>
    </source>
</reference>
<feature type="coiled-coil region" evidence="1">
    <location>
        <begin position="59"/>
        <end position="86"/>
    </location>
</feature>
<protein>
    <recommendedName>
        <fullName evidence="2">LAMB1/2/3/4 helical domain-containing protein</fullName>
    </recommendedName>
</protein>
<name>A0A3P9N6Z2_POERE</name>
<dbReference type="STRING" id="8081.ENSPREP00000005312"/>
<dbReference type="Ensembl" id="ENSPRET00000005382.1">
    <property type="protein sequence ID" value="ENSPREP00000005312.1"/>
    <property type="gene ID" value="ENSPREG00000003699.1"/>
</dbReference>
<dbReference type="GeneTree" id="ENSGT00940000156060"/>